<sequence>MHIYWGTFEITRIWSLRLDLECGSFWPTLLRLIGHSSVLLPLIRTRMNISALFASSTARYALHIAKLIWGVRMAAYRISQNQVRRVMTAAYLFIFLSAWEIWKSKSYLGY</sequence>
<reference evidence="2 3" key="1">
    <citation type="submission" date="2019-06" db="EMBL/GenBank/DDBJ databases">
        <title>Genome Sequence of the Brown Rot Fungal Pathogen Monilinia laxa.</title>
        <authorList>
            <person name="De Miccolis Angelini R.M."/>
            <person name="Landi L."/>
            <person name="Abate D."/>
            <person name="Pollastro S."/>
            <person name="Romanazzi G."/>
            <person name="Faretra F."/>
        </authorList>
    </citation>
    <scope>NUCLEOTIDE SEQUENCE [LARGE SCALE GENOMIC DNA]</scope>
    <source>
        <strain evidence="2 3">Mlax316</strain>
    </source>
</reference>
<evidence type="ECO:0000313" key="2">
    <source>
        <dbReference type="EMBL" id="KAB8304972.1"/>
    </source>
</evidence>
<proteinExistence type="predicted"/>
<keyword evidence="3" id="KW-1185">Reference proteome</keyword>
<keyword evidence="1" id="KW-1133">Transmembrane helix</keyword>
<keyword evidence="1" id="KW-0812">Transmembrane</keyword>
<evidence type="ECO:0000313" key="3">
    <source>
        <dbReference type="Proteomes" id="UP000326757"/>
    </source>
</evidence>
<name>A0A5N6KMS7_MONLA</name>
<accession>A0A5N6KMS7</accession>
<comment type="caution">
    <text evidence="2">The sequence shown here is derived from an EMBL/GenBank/DDBJ whole genome shotgun (WGS) entry which is preliminary data.</text>
</comment>
<gene>
    <name evidence="2" type="ORF">EYC80_004287</name>
</gene>
<keyword evidence="1" id="KW-0472">Membrane</keyword>
<evidence type="ECO:0000256" key="1">
    <source>
        <dbReference type="SAM" id="Phobius"/>
    </source>
</evidence>
<dbReference type="Proteomes" id="UP000326757">
    <property type="component" value="Unassembled WGS sequence"/>
</dbReference>
<organism evidence="2 3">
    <name type="scientific">Monilinia laxa</name>
    <name type="common">Brown rot fungus</name>
    <name type="synonym">Sclerotinia laxa</name>
    <dbReference type="NCBI Taxonomy" id="61186"/>
    <lineage>
        <taxon>Eukaryota</taxon>
        <taxon>Fungi</taxon>
        <taxon>Dikarya</taxon>
        <taxon>Ascomycota</taxon>
        <taxon>Pezizomycotina</taxon>
        <taxon>Leotiomycetes</taxon>
        <taxon>Helotiales</taxon>
        <taxon>Sclerotiniaceae</taxon>
        <taxon>Monilinia</taxon>
    </lineage>
</organism>
<dbReference type="AlphaFoldDB" id="A0A5N6KMS7"/>
<protein>
    <submittedName>
        <fullName evidence="2">Uncharacterized protein</fullName>
    </submittedName>
</protein>
<feature type="transmembrane region" description="Helical" evidence="1">
    <location>
        <begin position="86"/>
        <end position="102"/>
    </location>
</feature>
<dbReference type="EMBL" id="VIGI01000001">
    <property type="protein sequence ID" value="KAB8304972.1"/>
    <property type="molecule type" value="Genomic_DNA"/>
</dbReference>